<name>A0A5F2B4V6_9LEPT</name>
<dbReference type="EC" id="3.1.3.18" evidence="4"/>
<dbReference type="Proteomes" id="UP000298429">
    <property type="component" value="Unassembled WGS sequence"/>
</dbReference>
<gene>
    <name evidence="5" type="ORF">EHQ76_11560</name>
</gene>
<protein>
    <recommendedName>
        <fullName evidence="4">phosphoglycolate phosphatase</fullName>
        <ecNumber evidence="4">3.1.3.18</ecNumber>
    </recommendedName>
</protein>
<evidence type="ECO:0000256" key="4">
    <source>
        <dbReference type="ARBA" id="ARBA00013078"/>
    </source>
</evidence>
<accession>A0A5F2B4V6</accession>
<evidence type="ECO:0000256" key="2">
    <source>
        <dbReference type="ARBA" id="ARBA00004818"/>
    </source>
</evidence>
<dbReference type="SUPFAM" id="SSF56784">
    <property type="entry name" value="HAD-like"/>
    <property type="match status" value="1"/>
</dbReference>
<evidence type="ECO:0000256" key="3">
    <source>
        <dbReference type="ARBA" id="ARBA00006171"/>
    </source>
</evidence>
<dbReference type="SFLD" id="SFLDS00003">
    <property type="entry name" value="Haloacid_Dehalogenase"/>
    <property type="match status" value="1"/>
</dbReference>
<dbReference type="Gene3D" id="3.40.50.1000">
    <property type="entry name" value="HAD superfamily/HAD-like"/>
    <property type="match status" value="1"/>
</dbReference>
<dbReference type="GO" id="GO:0008967">
    <property type="term" value="F:phosphoglycolate phosphatase activity"/>
    <property type="evidence" value="ECO:0007669"/>
    <property type="project" value="UniProtKB-EC"/>
</dbReference>
<comment type="caution">
    <text evidence="5">The sequence shown here is derived from an EMBL/GenBank/DDBJ whole genome shotgun (WGS) entry which is preliminary data.</text>
</comment>
<evidence type="ECO:0000313" key="6">
    <source>
        <dbReference type="Proteomes" id="UP000298429"/>
    </source>
</evidence>
<dbReference type="PANTHER" id="PTHR43434:SF1">
    <property type="entry name" value="PHOSPHOGLYCOLATE PHOSPHATASE"/>
    <property type="match status" value="1"/>
</dbReference>
<evidence type="ECO:0000256" key="1">
    <source>
        <dbReference type="ARBA" id="ARBA00000830"/>
    </source>
</evidence>
<dbReference type="InterPro" id="IPR041492">
    <property type="entry name" value="HAD_2"/>
</dbReference>
<comment type="similarity">
    <text evidence="3">Belongs to the HAD-like hydrolase superfamily. CbbY/CbbZ/Gph/YieH family.</text>
</comment>
<dbReference type="InterPro" id="IPR036412">
    <property type="entry name" value="HAD-like_sf"/>
</dbReference>
<dbReference type="OrthoDB" id="9807630at2"/>
<dbReference type="Gene3D" id="1.10.150.730">
    <property type="match status" value="1"/>
</dbReference>
<comment type="pathway">
    <text evidence="2">Organic acid metabolism; glycolate biosynthesis; glycolate from 2-phosphoglycolate: step 1/1.</text>
</comment>
<dbReference type="PANTHER" id="PTHR43434">
    <property type="entry name" value="PHOSPHOGLYCOLATE PHOSPHATASE"/>
    <property type="match status" value="1"/>
</dbReference>
<dbReference type="InterPro" id="IPR023214">
    <property type="entry name" value="HAD_sf"/>
</dbReference>
<dbReference type="EMBL" id="RQGN01000056">
    <property type="protein sequence ID" value="TGM00565.1"/>
    <property type="molecule type" value="Genomic_DNA"/>
</dbReference>
<evidence type="ECO:0000313" key="5">
    <source>
        <dbReference type="EMBL" id="TGM00565.1"/>
    </source>
</evidence>
<proteinExistence type="inferred from homology"/>
<dbReference type="InterPro" id="IPR050155">
    <property type="entry name" value="HAD-like_hydrolase_sf"/>
</dbReference>
<reference evidence="5 6" key="1">
    <citation type="journal article" date="2019" name="PLoS Negl. Trop. Dis.">
        <title>Revisiting the worldwide diversity of Leptospira species in the environment.</title>
        <authorList>
            <person name="Vincent A.T."/>
            <person name="Schiettekatte O."/>
            <person name="Bourhy P."/>
            <person name="Veyrier F.J."/>
            <person name="Picardeau M."/>
        </authorList>
    </citation>
    <scope>NUCLEOTIDE SEQUENCE [LARGE SCALE GENOMIC DNA]</scope>
    <source>
        <strain evidence="5 6">201702444</strain>
    </source>
</reference>
<organism evidence="5 6">
    <name type="scientific">Leptospira barantonii</name>
    <dbReference type="NCBI Taxonomy" id="2023184"/>
    <lineage>
        <taxon>Bacteria</taxon>
        <taxon>Pseudomonadati</taxon>
        <taxon>Spirochaetota</taxon>
        <taxon>Spirochaetia</taxon>
        <taxon>Leptospirales</taxon>
        <taxon>Leptospiraceae</taxon>
        <taxon>Leptospira</taxon>
    </lineage>
</organism>
<sequence>MVAFVETSKRINENGLGFFLKIKAIIFDYDDTLVQTRKVRYKTLKSLALEKFNFELKDVRIDEAWGLPGDDFLRKVYGEYSLDLESLWESYNTFCERDPNLVFDGVNEFILEHGSILPLGILSSSSGRRVLKEIESMEFSKDSFFAVQTAEDTKVHKPNPEVFLPILETTKRMNLDPSSILYVGDTIGDQIASEKAGLLFLGMAHEEKTEDLFRSSNIDFVSSFTELRERIRSI</sequence>
<comment type="catalytic activity">
    <reaction evidence="1">
        <text>2-phosphoglycolate + H2O = glycolate + phosphate</text>
        <dbReference type="Rhea" id="RHEA:14369"/>
        <dbReference type="ChEBI" id="CHEBI:15377"/>
        <dbReference type="ChEBI" id="CHEBI:29805"/>
        <dbReference type="ChEBI" id="CHEBI:43474"/>
        <dbReference type="ChEBI" id="CHEBI:58033"/>
        <dbReference type="EC" id="3.1.3.18"/>
    </reaction>
</comment>
<dbReference type="Pfam" id="PF13419">
    <property type="entry name" value="HAD_2"/>
    <property type="match status" value="1"/>
</dbReference>
<dbReference type="GO" id="GO:0006281">
    <property type="term" value="P:DNA repair"/>
    <property type="evidence" value="ECO:0007669"/>
    <property type="project" value="TreeGrafter"/>
</dbReference>
<dbReference type="SFLD" id="SFLDG01129">
    <property type="entry name" value="C1.5:_HAD__Beta-PGM__Phosphata"/>
    <property type="match status" value="1"/>
</dbReference>
<dbReference type="AlphaFoldDB" id="A0A5F2B4V6"/>